<reference evidence="8" key="2">
    <citation type="submission" date="2021-01" db="EMBL/GenBank/DDBJ databases">
        <authorList>
            <person name="Schikora-Tamarit M.A."/>
        </authorList>
    </citation>
    <scope>NUCLEOTIDE SEQUENCE</scope>
    <source>
        <strain evidence="8">CBS6341</strain>
    </source>
</reference>
<organism evidence="8 9">
    <name type="scientific">Wickerhamomyces mucosus</name>
    <dbReference type="NCBI Taxonomy" id="1378264"/>
    <lineage>
        <taxon>Eukaryota</taxon>
        <taxon>Fungi</taxon>
        <taxon>Dikarya</taxon>
        <taxon>Ascomycota</taxon>
        <taxon>Saccharomycotina</taxon>
        <taxon>Saccharomycetes</taxon>
        <taxon>Phaffomycetales</taxon>
        <taxon>Wickerhamomycetaceae</taxon>
        <taxon>Wickerhamomyces</taxon>
    </lineage>
</organism>
<comment type="caution">
    <text evidence="8">The sequence shown here is derived from an EMBL/GenBank/DDBJ whole genome shotgun (WGS) entry which is preliminary data.</text>
</comment>
<evidence type="ECO:0000256" key="1">
    <source>
        <dbReference type="ARBA" id="ARBA00004308"/>
    </source>
</evidence>
<dbReference type="InterPro" id="IPR016024">
    <property type="entry name" value="ARM-type_fold"/>
</dbReference>
<sequence length="821" mass="93976">MADSLSRITSMLETARDLTLEAAAVASAKLAETPTHLRPQEVSSLLSSRAERDVLKGLKYITLLISKGEDASQFFTDVVKNVSSSNLKIRKLVYTYLLRYADKENDLALLSINAIQKSLGDKNEQVRSLAIRVMSEIKIGSIYPIVLLGIKKCVNDQSPLVRQSAAISLVKLFNNYGESSKDELVESIKKLLKDTNVNVLGSTILAYRDICPNNFDLLHGHYRRFISLLDEFDDWSQIYTIEIFTNYARLYLPKPKIINTASDNDHEFIELPESYNGIPFPVYDVEYHPDLLSFLNKIKKLTYSRNEAVVLAVGRSYFHLTPPKTFREAQIPASLVRILLTGSKETQNFVLQSILYMAIHDSTNFVQYEKRFYLLPKDDFNNSQFKLKILSVICNENNIKSIITELQYYVLNSEDPRIAVESVKSIGICSQISEFWSSKILKWLLNELSNSNRDKLITSEFLNVIRYLVQQNKIMNIKTVAKLSLLLDNGLLVEDARETVIWLVGEFCGIESKLAPDILRKLMKNFSYETTAVRYQIILLASKVYSYDLENYKEQTNDINLDNYKFDGTISELFSYAINLGRYDDDYDIRDRSRMFYSLLNSKQTQLASLILQAPKPVPIVALKRINDPLEISGTAKENLILSLPIDDIVRDYNTLPNWNETNSLPPDSIRDEFEVKAVAKSISPQSLNTINSEENFKKNGLKSFTPQYQQKKYKLQSLDDFFANEIPIPTTSSKRKVIYKEESESESSSEEETSEDSEEEEEEEDEGEEDEEEEEEEEDGDEDEDKDDAGDEEEGEENQEENEEKEENGNGKPQTKADLY</sequence>
<dbReference type="Proteomes" id="UP000769528">
    <property type="component" value="Unassembled WGS sequence"/>
</dbReference>
<dbReference type="InterPro" id="IPR002553">
    <property type="entry name" value="Clathrin/coatomer_adapt-like_N"/>
</dbReference>
<evidence type="ECO:0000256" key="3">
    <source>
        <dbReference type="ARBA" id="ARBA00022448"/>
    </source>
</evidence>
<keyword evidence="4" id="KW-0653">Protein transport</keyword>
<dbReference type="GO" id="GO:0030117">
    <property type="term" value="C:membrane coat"/>
    <property type="evidence" value="ECO:0007669"/>
    <property type="project" value="InterPro"/>
</dbReference>
<evidence type="ECO:0000313" key="9">
    <source>
        <dbReference type="Proteomes" id="UP000769528"/>
    </source>
</evidence>
<keyword evidence="9" id="KW-1185">Reference proteome</keyword>
<dbReference type="EMBL" id="JAEUBF010001168">
    <property type="protein sequence ID" value="KAH3672243.1"/>
    <property type="molecule type" value="Genomic_DNA"/>
</dbReference>
<feature type="domain" description="Clathrin/coatomer adaptor adaptin-like N-terminal" evidence="7">
    <location>
        <begin position="39"/>
        <end position="603"/>
    </location>
</feature>
<dbReference type="GO" id="GO:0012505">
    <property type="term" value="C:endomembrane system"/>
    <property type="evidence" value="ECO:0007669"/>
    <property type="project" value="UniProtKB-SubCell"/>
</dbReference>
<dbReference type="GO" id="GO:0016192">
    <property type="term" value="P:vesicle-mediated transport"/>
    <property type="evidence" value="ECO:0007669"/>
    <property type="project" value="InterPro"/>
</dbReference>
<evidence type="ECO:0000256" key="4">
    <source>
        <dbReference type="ARBA" id="ARBA00022927"/>
    </source>
</evidence>
<gene>
    <name evidence="8" type="ORF">WICMUC_004338</name>
</gene>
<feature type="compositionally biased region" description="Acidic residues" evidence="6">
    <location>
        <begin position="744"/>
        <end position="807"/>
    </location>
</feature>
<keyword evidence="5" id="KW-0472">Membrane</keyword>
<dbReference type="OrthoDB" id="10254310at2759"/>
<accession>A0A9P8TAB3</accession>
<dbReference type="GO" id="GO:0006886">
    <property type="term" value="P:intracellular protein transport"/>
    <property type="evidence" value="ECO:0007669"/>
    <property type="project" value="InterPro"/>
</dbReference>
<feature type="region of interest" description="Disordered" evidence="6">
    <location>
        <begin position="736"/>
        <end position="821"/>
    </location>
</feature>
<dbReference type="AlphaFoldDB" id="A0A9P8TAB3"/>
<proteinExistence type="inferred from homology"/>
<dbReference type="PANTHER" id="PTHR11134">
    <property type="entry name" value="ADAPTOR COMPLEX SUBUNIT BETA FAMILY MEMBER"/>
    <property type="match status" value="1"/>
</dbReference>
<keyword evidence="3" id="KW-0813">Transport</keyword>
<name>A0A9P8TAB3_9ASCO</name>
<comment type="subcellular location">
    <subcellularLocation>
        <location evidence="1">Endomembrane system</location>
    </subcellularLocation>
</comment>
<dbReference type="InterPro" id="IPR011989">
    <property type="entry name" value="ARM-like"/>
</dbReference>
<evidence type="ECO:0000256" key="6">
    <source>
        <dbReference type="SAM" id="MobiDB-lite"/>
    </source>
</evidence>
<evidence type="ECO:0000259" key="7">
    <source>
        <dbReference type="Pfam" id="PF01602"/>
    </source>
</evidence>
<dbReference type="Gene3D" id="1.25.10.10">
    <property type="entry name" value="Leucine-rich Repeat Variant"/>
    <property type="match status" value="1"/>
</dbReference>
<dbReference type="InterPro" id="IPR026739">
    <property type="entry name" value="AP_beta"/>
</dbReference>
<evidence type="ECO:0000256" key="5">
    <source>
        <dbReference type="ARBA" id="ARBA00023136"/>
    </source>
</evidence>
<evidence type="ECO:0000313" key="8">
    <source>
        <dbReference type="EMBL" id="KAH3672243.1"/>
    </source>
</evidence>
<comment type="similarity">
    <text evidence="2">Belongs to the adaptor complexes large subunit family.</text>
</comment>
<reference evidence="8" key="1">
    <citation type="journal article" date="2021" name="Open Biol.">
        <title>Shared evolutionary footprints suggest mitochondrial oxidative damage underlies multiple complex I losses in fungi.</title>
        <authorList>
            <person name="Schikora-Tamarit M.A."/>
            <person name="Marcet-Houben M."/>
            <person name="Nosek J."/>
            <person name="Gabaldon T."/>
        </authorList>
    </citation>
    <scope>NUCLEOTIDE SEQUENCE</scope>
    <source>
        <strain evidence="8">CBS6341</strain>
    </source>
</reference>
<protein>
    <recommendedName>
        <fullName evidence="7">Clathrin/coatomer adaptor adaptin-like N-terminal domain-containing protein</fullName>
    </recommendedName>
</protein>
<dbReference type="Pfam" id="PF01602">
    <property type="entry name" value="Adaptin_N"/>
    <property type="match status" value="1"/>
</dbReference>
<evidence type="ECO:0000256" key="2">
    <source>
        <dbReference type="ARBA" id="ARBA00006613"/>
    </source>
</evidence>
<dbReference type="SUPFAM" id="SSF48371">
    <property type="entry name" value="ARM repeat"/>
    <property type="match status" value="1"/>
</dbReference>